<evidence type="ECO:0000256" key="3">
    <source>
        <dbReference type="ARBA" id="ARBA00022840"/>
    </source>
</evidence>
<sequence>MKLTINEFALSYINSKYNLKESKYKEKLLSEDKEGVVFFSPKKFVKILKFTCTIICYKEDYLVYNYKTGLFDKLSRQELIRLIKYILDTIDISFWSIKDECKILALIDRDYDILKELPHYPKYVFFKNGVYNISTKELEDYNPRLVVTNNISNNYNKNAECPLFLKFINECMCGDEELIKCIQEIMGYTLVDTSKAQKLFLFYGIGSNGKSVLCDLIIHMLGRDNTSSISLNQFKKDFTASCIVGKKANISSENEANFETEKLKAISSGDTITIDVKYKDPYEYRSTCKLIFASNTLPNTLDNTHGFYRRLLIIPFNRVINDSEKDVYLFDKLADEIEGIIVWALEGLHRLIENNYKFTESEATKSLLLSYRENQDPVYLFFKEKLKHEINNKIDKKDLISTYIEWIKENSIDSNGTESTSKFWKELKRVSLLEGIKIEEVKSRNCRFIRHLGWVV</sequence>
<dbReference type="STRING" id="1577792.QX51_07530"/>
<dbReference type="OrthoDB" id="9763644at2"/>
<dbReference type="Proteomes" id="UP000031189">
    <property type="component" value="Unassembled WGS sequence"/>
</dbReference>
<dbReference type="InterPro" id="IPR051620">
    <property type="entry name" value="ORF904-like_C"/>
</dbReference>
<dbReference type="PANTHER" id="PTHR35372">
    <property type="entry name" value="ATP BINDING PROTEIN-RELATED"/>
    <property type="match status" value="1"/>
</dbReference>
<dbReference type="EMBL" id="JWHR01000068">
    <property type="protein sequence ID" value="KHS57663.1"/>
    <property type="molecule type" value="Genomic_DNA"/>
</dbReference>
<evidence type="ECO:0000313" key="5">
    <source>
        <dbReference type="EMBL" id="KHS57663.1"/>
    </source>
</evidence>
<dbReference type="Pfam" id="PF19263">
    <property type="entry name" value="DUF5906"/>
    <property type="match status" value="1"/>
</dbReference>
<dbReference type="InterPro" id="IPR014015">
    <property type="entry name" value="Helicase_SF3_DNA-vir"/>
</dbReference>
<gene>
    <name evidence="5" type="ORF">QX51_07530</name>
</gene>
<protein>
    <recommendedName>
        <fullName evidence="4">SF3 helicase domain-containing protein</fullName>
    </recommendedName>
</protein>
<dbReference type="InterPro" id="IPR045455">
    <property type="entry name" value="NrS-1_pol-like_helicase"/>
</dbReference>
<organism evidence="5 6">
    <name type="scientific">Terrisporobacter othiniensis</name>
    <dbReference type="NCBI Taxonomy" id="1577792"/>
    <lineage>
        <taxon>Bacteria</taxon>
        <taxon>Bacillati</taxon>
        <taxon>Bacillota</taxon>
        <taxon>Clostridia</taxon>
        <taxon>Peptostreptococcales</taxon>
        <taxon>Peptostreptococcaceae</taxon>
        <taxon>Terrisporobacter</taxon>
    </lineage>
</organism>
<feature type="domain" description="SF3 helicase" evidence="4">
    <location>
        <begin position="177"/>
        <end position="329"/>
    </location>
</feature>
<dbReference type="InterPro" id="IPR014818">
    <property type="entry name" value="Phage/plasmid_primase_P4_C"/>
</dbReference>
<dbReference type="GO" id="GO:0016787">
    <property type="term" value="F:hydrolase activity"/>
    <property type="evidence" value="ECO:0007669"/>
    <property type="project" value="UniProtKB-KW"/>
</dbReference>
<name>A0A0B3VY00_9FIRM</name>
<reference evidence="5 6" key="1">
    <citation type="submission" date="2014-12" db="EMBL/GenBank/DDBJ databases">
        <title>Draft genome sequence of Terrisporobacter sp. 08-306576, isolated from the blood culture of a bacteremia patient.</title>
        <authorList>
            <person name="Lund L.C."/>
            <person name="Sydenham T.V."/>
            <person name="Hogh S.V."/>
            <person name="Skov M.N."/>
            <person name="Kemp M."/>
            <person name="Justesen U.S."/>
        </authorList>
    </citation>
    <scope>NUCLEOTIDE SEQUENCE [LARGE SCALE GENOMIC DNA]</scope>
    <source>
        <strain evidence="5 6">08-306576</strain>
    </source>
</reference>
<evidence type="ECO:0000313" key="6">
    <source>
        <dbReference type="Proteomes" id="UP000031189"/>
    </source>
</evidence>
<dbReference type="SMART" id="SM00885">
    <property type="entry name" value="D5_N"/>
    <property type="match status" value="1"/>
</dbReference>
<keyword evidence="2" id="KW-0378">Hydrolase</keyword>
<dbReference type="Pfam" id="PF08706">
    <property type="entry name" value="D5_N"/>
    <property type="match status" value="1"/>
</dbReference>
<dbReference type="SUPFAM" id="SSF52540">
    <property type="entry name" value="P-loop containing nucleoside triphosphate hydrolases"/>
    <property type="match status" value="1"/>
</dbReference>
<dbReference type="AlphaFoldDB" id="A0A0B3VY00"/>
<comment type="caution">
    <text evidence="5">The sequence shown here is derived from an EMBL/GenBank/DDBJ whole genome shotgun (WGS) entry which is preliminary data.</text>
</comment>
<keyword evidence="3" id="KW-0067">ATP-binding</keyword>
<keyword evidence="6" id="KW-1185">Reference proteome</keyword>
<dbReference type="GO" id="GO:0005524">
    <property type="term" value="F:ATP binding"/>
    <property type="evidence" value="ECO:0007669"/>
    <property type="project" value="UniProtKB-KW"/>
</dbReference>
<keyword evidence="1" id="KW-0547">Nucleotide-binding</keyword>
<accession>A0A0B3VY00</accession>
<dbReference type="Gene3D" id="3.40.50.300">
    <property type="entry name" value="P-loop containing nucleotide triphosphate hydrolases"/>
    <property type="match status" value="1"/>
</dbReference>
<evidence type="ECO:0000256" key="2">
    <source>
        <dbReference type="ARBA" id="ARBA00022801"/>
    </source>
</evidence>
<dbReference type="PANTHER" id="PTHR35372:SF2">
    <property type="entry name" value="SF3 HELICASE DOMAIN-CONTAINING PROTEIN"/>
    <property type="match status" value="1"/>
</dbReference>
<evidence type="ECO:0000256" key="1">
    <source>
        <dbReference type="ARBA" id="ARBA00022741"/>
    </source>
</evidence>
<dbReference type="PROSITE" id="PS51206">
    <property type="entry name" value="SF3_HELICASE_1"/>
    <property type="match status" value="1"/>
</dbReference>
<dbReference type="InterPro" id="IPR006500">
    <property type="entry name" value="Helicase_put_C_phage/plasmid"/>
</dbReference>
<dbReference type="NCBIfam" id="TIGR01613">
    <property type="entry name" value="primase_Cterm"/>
    <property type="match status" value="1"/>
</dbReference>
<proteinExistence type="predicted"/>
<evidence type="ECO:0000259" key="4">
    <source>
        <dbReference type="PROSITE" id="PS51206"/>
    </source>
</evidence>
<dbReference type="RefSeq" id="WP_039679282.1">
    <property type="nucleotide sequence ID" value="NZ_JWHR01000068.1"/>
</dbReference>
<dbReference type="InterPro" id="IPR027417">
    <property type="entry name" value="P-loop_NTPase"/>
</dbReference>